<sequence>MAPPFDDLVQEIANDLTRVLGAPPLLTQVDGADPIGFIASEAHLRLKQVFGDWIHDNDGTQLHGSLSAEEDYEWQKRYEDLCSSSPNYYMLPLGGDTGIKFLNQLVAEFQAVRLHRTANFERVIVFVQVVLASKRDISDAKAIRLRINDRLELWAGKQYQLLVDDTLLERKFRIRGPVVRSDLEIAERFRNTVEFGRIKKAMQQLMESTQEGSSVLDPESIDLKSGKPVRDVLDAKHPPQRVPDLENDEDHSAFEKYDTTPDAVPLRMTAQSIEEAARNINGSGGPSGIDAKMLQNWLICFGDASFALRQELAAWTEWLTNGDPPSTTSMLDSQTDPEAVVLVDARNAFNELNRLVMLWTVRHLYPAGARLIFHSYRHTPILFLRRGEGKPCIKLHSREGITQGDPMSMIIYGLTLVPLAKRIREATKDVVQPWYADDVALAGPASQIDIAMKLLIKYGPDRGYYPEPEKSQLVCIDPESRLACSRLLAEYKFSCVPYARYLGGFIGDRSYLGEWLCPKIEAWISKVEALSMVARTEPQAAYAAFTISLQNEWAYIQRVVPGCEEFLKPLEVALRTSLLPAILGERSPTVGELREITTLATK</sequence>
<feature type="non-terminal residue" evidence="2">
    <location>
        <position position="602"/>
    </location>
</feature>
<evidence type="ECO:0000313" key="2">
    <source>
        <dbReference type="EMBL" id="GAX17715.1"/>
    </source>
</evidence>
<dbReference type="Proteomes" id="UP000198406">
    <property type="component" value="Unassembled WGS sequence"/>
</dbReference>
<dbReference type="EMBL" id="BDSP01000121">
    <property type="protein sequence ID" value="GAX17715.1"/>
    <property type="molecule type" value="Genomic_DNA"/>
</dbReference>
<dbReference type="OrthoDB" id="47560at2759"/>
<reference evidence="2 3" key="1">
    <citation type="journal article" date="2015" name="Plant Cell">
        <title>Oil accumulation by the oleaginous diatom Fistulifera solaris as revealed by the genome and transcriptome.</title>
        <authorList>
            <person name="Tanaka T."/>
            <person name="Maeda Y."/>
            <person name="Veluchamy A."/>
            <person name="Tanaka M."/>
            <person name="Abida H."/>
            <person name="Marechal E."/>
            <person name="Bowler C."/>
            <person name="Muto M."/>
            <person name="Sunaga Y."/>
            <person name="Tanaka M."/>
            <person name="Yoshino T."/>
            <person name="Taniguchi T."/>
            <person name="Fukuda Y."/>
            <person name="Nemoto M."/>
            <person name="Matsumoto M."/>
            <person name="Wong P.S."/>
            <person name="Aburatani S."/>
            <person name="Fujibuchi W."/>
        </authorList>
    </citation>
    <scope>NUCLEOTIDE SEQUENCE [LARGE SCALE GENOMIC DNA]</scope>
    <source>
        <strain evidence="2 3">JPCC DA0580</strain>
    </source>
</reference>
<comment type="caution">
    <text evidence="2">The sequence shown here is derived from an EMBL/GenBank/DDBJ whole genome shotgun (WGS) entry which is preliminary data.</text>
</comment>
<proteinExistence type="predicted"/>
<accession>A0A1Z5JUJ1</accession>
<evidence type="ECO:0000313" key="3">
    <source>
        <dbReference type="Proteomes" id="UP000198406"/>
    </source>
</evidence>
<dbReference type="AlphaFoldDB" id="A0A1Z5JUJ1"/>
<feature type="compositionally biased region" description="Basic and acidic residues" evidence="1">
    <location>
        <begin position="221"/>
        <end position="237"/>
    </location>
</feature>
<protein>
    <recommendedName>
        <fullName evidence="4">Reverse transcriptase domain-containing protein</fullName>
    </recommendedName>
</protein>
<evidence type="ECO:0008006" key="4">
    <source>
        <dbReference type="Google" id="ProtNLM"/>
    </source>
</evidence>
<dbReference type="InParanoid" id="A0A1Z5JUJ1"/>
<evidence type="ECO:0000256" key="1">
    <source>
        <dbReference type="SAM" id="MobiDB-lite"/>
    </source>
</evidence>
<feature type="region of interest" description="Disordered" evidence="1">
    <location>
        <begin position="209"/>
        <end position="247"/>
    </location>
</feature>
<organism evidence="2 3">
    <name type="scientific">Fistulifera solaris</name>
    <name type="common">Oleaginous diatom</name>
    <dbReference type="NCBI Taxonomy" id="1519565"/>
    <lineage>
        <taxon>Eukaryota</taxon>
        <taxon>Sar</taxon>
        <taxon>Stramenopiles</taxon>
        <taxon>Ochrophyta</taxon>
        <taxon>Bacillariophyta</taxon>
        <taxon>Bacillariophyceae</taxon>
        <taxon>Bacillariophycidae</taxon>
        <taxon>Naviculales</taxon>
        <taxon>Naviculaceae</taxon>
        <taxon>Fistulifera</taxon>
    </lineage>
</organism>
<gene>
    <name evidence="2" type="ORF">FisN_UnNu087</name>
</gene>
<keyword evidence="3" id="KW-1185">Reference proteome</keyword>
<name>A0A1Z5JUJ1_FISSO</name>